<protein>
    <submittedName>
        <fullName evidence="1">Uncharacterized protein</fullName>
    </submittedName>
</protein>
<dbReference type="AlphaFoldDB" id="A0AAD4BEW0"/>
<reference evidence="1" key="1">
    <citation type="submission" date="2019-10" db="EMBL/GenBank/DDBJ databases">
        <authorList>
            <consortium name="DOE Joint Genome Institute"/>
            <person name="Kuo A."/>
            <person name="Miyauchi S."/>
            <person name="Kiss E."/>
            <person name="Drula E."/>
            <person name="Kohler A."/>
            <person name="Sanchez-Garcia M."/>
            <person name="Andreopoulos B."/>
            <person name="Barry K.W."/>
            <person name="Bonito G."/>
            <person name="Buee M."/>
            <person name="Carver A."/>
            <person name="Chen C."/>
            <person name="Cichocki N."/>
            <person name="Clum A."/>
            <person name="Culley D."/>
            <person name="Crous P.W."/>
            <person name="Fauchery L."/>
            <person name="Girlanda M."/>
            <person name="Hayes R."/>
            <person name="Keri Z."/>
            <person name="LaButti K."/>
            <person name="Lipzen A."/>
            <person name="Lombard V."/>
            <person name="Magnuson J."/>
            <person name="Maillard F."/>
            <person name="Morin E."/>
            <person name="Murat C."/>
            <person name="Nolan M."/>
            <person name="Ohm R."/>
            <person name="Pangilinan J."/>
            <person name="Pereira M."/>
            <person name="Perotto S."/>
            <person name="Peter M."/>
            <person name="Riley R."/>
            <person name="Sitrit Y."/>
            <person name="Stielow B."/>
            <person name="Szollosi G."/>
            <person name="Zifcakova L."/>
            <person name="Stursova M."/>
            <person name="Spatafora J.W."/>
            <person name="Tedersoo L."/>
            <person name="Vaario L.-M."/>
            <person name="Yamada A."/>
            <person name="Yan M."/>
            <person name="Wang P."/>
            <person name="Xu J."/>
            <person name="Bruns T."/>
            <person name="Baldrian P."/>
            <person name="Vilgalys R."/>
            <person name="Henrissat B."/>
            <person name="Grigoriev I.V."/>
            <person name="Hibbett D."/>
            <person name="Nagy L.G."/>
            <person name="Martin F.M."/>
        </authorList>
    </citation>
    <scope>NUCLEOTIDE SEQUENCE</scope>
    <source>
        <strain evidence="1">BED1</strain>
    </source>
</reference>
<proteinExistence type="predicted"/>
<dbReference type="Proteomes" id="UP001194468">
    <property type="component" value="Unassembled WGS sequence"/>
</dbReference>
<organism evidence="1 2">
    <name type="scientific">Boletus edulis BED1</name>
    <dbReference type="NCBI Taxonomy" id="1328754"/>
    <lineage>
        <taxon>Eukaryota</taxon>
        <taxon>Fungi</taxon>
        <taxon>Dikarya</taxon>
        <taxon>Basidiomycota</taxon>
        <taxon>Agaricomycotina</taxon>
        <taxon>Agaricomycetes</taxon>
        <taxon>Agaricomycetidae</taxon>
        <taxon>Boletales</taxon>
        <taxon>Boletineae</taxon>
        <taxon>Boletaceae</taxon>
        <taxon>Boletoideae</taxon>
        <taxon>Boletus</taxon>
    </lineage>
</organism>
<evidence type="ECO:0000313" key="2">
    <source>
        <dbReference type="Proteomes" id="UP001194468"/>
    </source>
</evidence>
<name>A0AAD4BEW0_BOLED</name>
<keyword evidence="2" id="KW-1185">Reference proteome</keyword>
<comment type="caution">
    <text evidence="1">The sequence shown here is derived from an EMBL/GenBank/DDBJ whole genome shotgun (WGS) entry which is preliminary data.</text>
</comment>
<sequence>MPTTLLVANLRSGLPMFLLATPHLRLSLAMCPPQMQMTLLGTNLHWSLPFQPLATLYLHQALTLPTPPPLMLTTLFTIYLSLHLPILPPRLLTTPLATTLLRIQRIAALHVRTAIMAITAMPPHCLAESAPPDLISSHSSRKR</sequence>
<accession>A0AAD4BEW0</accession>
<gene>
    <name evidence="1" type="ORF">L210DRAFT_3569502</name>
</gene>
<reference evidence="1" key="2">
    <citation type="journal article" date="2020" name="Nat. Commun.">
        <title>Large-scale genome sequencing of mycorrhizal fungi provides insights into the early evolution of symbiotic traits.</title>
        <authorList>
            <person name="Miyauchi S."/>
            <person name="Kiss E."/>
            <person name="Kuo A."/>
            <person name="Drula E."/>
            <person name="Kohler A."/>
            <person name="Sanchez-Garcia M."/>
            <person name="Morin E."/>
            <person name="Andreopoulos B."/>
            <person name="Barry K.W."/>
            <person name="Bonito G."/>
            <person name="Buee M."/>
            <person name="Carver A."/>
            <person name="Chen C."/>
            <person name="Cichocki N."/>
            <person name="Clum A."/>
            <person name="Culley D."/>
            <person name="Crous P.W."/>
            <person name="Fauchery L."/>
            <person name="Girlanda M."/>
            <person name="Hayes R.D."/>
            <person name="Keri Z."/>
            <person name="LaButti K."/>
            <person name="Lipzen A."/>
            <person name="Lombard V."/>
            <person name="Magnuson J."/>
            <person name="Maillard F."/>
            <person name="Murat C."/>
            <person name="Nolan M."/>
            <person name="Ohm R.A."/>
            <person name="Pangilinan J."/>
            <person name="Pereira M.F."/>
            <person name="Perotto S."/>
            <person name="Peter M."/>
            <person name="Pfister S."/>
            <person name="Riley R."/>
            <person name="Sitrit Y."/>
            <person name="Stielow J.B."/>
            <person name="Szollosi G."/>
            <person name="Zifcakova L."/>
            <person name="Stursova M."/>
            <person name="Spatafora J.W."/>
            <person name="Tedersoo L."/>
            <person name="Vaario L.M."/>
            <person name="Yamada A."/>
            <person name="Yan M."/>
            <person name="Wang P."/>
            <person name="Xu J."/>
            <person name="Bruns T."/>
            <person name="Baldrian P."/>
            <person name="Vilgalys R."/>
            <person name="Dunand C."/>
            <person name="Henrissat B."/>
            <person name="Grigoriev I.V."/>
            <person name="Hibbett D."/>
            <person name="Nagy L.G."/>
            <person name="Martin F.M."/>
        </authorList>
    </citation>
    <scope>NUCLEOTIDE SEQUENCE</scope>
    <source>
        <strain evidence="1">BED1</strain>
    </source>
</reference>
<dbReference type="EMBL" id="WHUW01000113">
    <property type="protein sequence ID" value="KAF8423706.1"/>
    <property type="molecule type" value="Genomic_DNA"/>
</dbReference>
<evidence type="ECO:0000313" key="1">
    <source>
        <dbReference type="EMBL" id="KAF8423706.1"/>
    </source>
</evidence>